<dbReference type="InterPro" id="IPR025154">
    <property type="entry name" value="Put_metallopeptidase_dom"/>
</dbReference>
<organism evidence="3 4">
    <name type="scientific">Clostridium amylolyticum</name>
    <dbReference type="NCBI Taxonomy" id="1121298"/>
    <lineage>
        <taxon>Bacteria</taxon>
        <taxon>Bacillati</taxon>
        <taxon>Bacillota</taxon>
        <taxon>Clostridia</taxon>
        <taxon>Eubacteriales</taxon>
        <taxon>Clostridiaceae</taxon>
        <taxon>Clostridium</taxon>
    </lineage>
</organism>
<proteinExistence type="predicted"/>
<evidence type="ECO:0000313" key="4">
    <source>
        <dbReference type="Proteomes" id="UP000184080"/>
    </source>
</evidence>
<dbReference type="PANTHER" id="PTHR38730">
    <property type="entry name" value="SLL7028 PROTEIN"/>
    <property type="match status" value="1"/>
</dbReference>
<dbReference type="Proteomes" id="UP000184080">
    <property type="component" value="Unassembled WGS sequence"/>
</dbReference>
<dbReference type="EMBL" id="FQZO01000005">
    <property type="protein sequence ID" value="SHJ45926.1"/>
    <property type="molecule type" value="Genomic_DNA"/>
</dbReference>
<feature type="domain" description="Putative metallopeptidase" evidence="2">
    <location>
        <begin position="38"/>
        <end position="140"/>
    </location>
</feature>
<dbReference type="RefSeq" id="WP_073008620.1">
    <property type="nucleotide sequence ID" value="NZ_FQZO01000005.1"/>
</dbReference>
<dbReference type="Pfam" id="PF13203">
    <property type="entry name" value="DUF2201_N"/>
    <property type="match status" value="1"/>
</dbReference>
<keyword evidence="4" id="KW-1185">Reference proteome</keyword>
<accession>A0A1M6JGW1</accession>
<reference evidence="3 4" key="1">
    <citation type="submission" date="2016-11" db="EMBL/GenBank/DDBJ databases">
        <authorList>
            <person name="Jaros S."/>
            <person name="Januszkiewicz K."/>
            <person name="Wedrychowicz H."/>
        </authorList>
    </citation>
    <scope>NUCLEOTIDE SEQUENCE [LARGE SCALE GENOMIC DNA]</scope>
    <source>
        <strain evidence="3 4">DSM 21864</strain>
    </source>
</reference>
<evidence type="ECO:0000313" key="3">
    <source>
        <dbReference type="EMBL" id="SHJ45926.1"/>
    </source>
</evidence>
<name>A0A1M6JGW1_9CLOT</name>
<feature type="domain" description="VWA-like" evidence="1">
    <location>
        <begin position="291"/>
        <end position="405"/>
    </location>
</feature>
<dbReference type="InterPro" id="IPR018698">
    <property type="entry name" value="VWA-like_dom"/>
</dbReference>
<protein>
    <submittedName>
        <fullName evidence="3">Predicted metal-dependent peptidase</fullName>
    </submittedName>
</protein>
<evidence type="ECO:0000259" key="2">
    <source>
        <dbReference type="Pfam" id="PF13203"/>
    </source>
</evidence>
<dbReference type="PANTHER" id="PTHR38730:SF1">
    <property type="entry name" value="SLL7028 PROTEIN"/>
    <property type="match status" value="1"/>
</dbReference>
<dbReference type="OrthoDB" id="9809307at2"/>
<dbReference type="Pfam" id="PF09967">
    <property type="entry name" value="DUF2201"/>
    <property type="match status" value="1"/>
</dbReference>
<dbReference type="STRING" id="1121298.SAMN05444401_3096"/>
<gene>
    <name evidence="3" type="ORF">SAMN05444401_3096</name>
</gene>
<evidence type="ECO:0000259" key="1">
    <source>
        <dbReference type="Pfam" id="PF09967"/>
    </source>
</evidence>
<dbReference type="AlphaFoldDB" id="A0A1M6JGW1"/>
<sequence>MIFEELRTKLYGEALNLESSQDITDKFKREMLMLVEKCALELMEKEESFFGLFLIQMKREVNLDIAAPLATIPLNEGYLLYINPLTFLPSTKEEMKALLKHEVYHIMYSHPQRIRALKNKYSLLAINTAMDISVNQYIKNLPSWSKKMENVSLEYNVHLEENMPLEKYVQIIQKAIDELTLKKDKKSSEEAVDMERVHEVWLNNENITLDSINALQKKASSNAYKGIVPQGMEEPLKILQEKSEITWQDYLKNTAATMKCGYRKTITRRDRRQPNRLDIRGILPKRIPKILVALDISASMTDKELHNILIEVFSITKNYEAEITVIECDEVIRRIYGIKNIKDIKTPLETKGATAFSPVFQYIKEKNLKDYFLIYFTDGKGEEKLKVKPINFKTLWVITNRTEDLSLIEYPGKILNMNKESSKDDKDYGIKVAKELLKDWDIDTEANSIQSLRVDV</sequence>